<dbReference type="InterPro" id="IPR008557">
    <property type="entry name" value="PhoX"/>
</dbReference>
<dbReference type="InterPro" id="IPR013783">
    <property type="entry name" value="Ig-like_fold"/>
</dbReference>
<keyword evidence="1" id="KW-0732">Signal</keyword>
<dbReference type="AlphaFoldDB" id="A0A2N5M9V2"/>
<dbReference type="Pfam" id="PF17936">
    <property type="entry name" value="Big_6"/>
    <property type="match status" value="2"/>
</dbReference>
<sequence length="804" mass="86604">MKSITKKGAAAAALALAITIPALSPSAAAPSPQVKVDSVKFSGMKAPATIDQMVKTYTNASVEVKYSNGKVKKFPLTYKQLFKSEDKVATVNGEKIPAGTPIDYYGDPIVDNSLPGSPAYFVSDAPDSNSLLNPIDGKLYMLTHYEYQTLDAAGKSAYGIVPASISLTTLDQDKNTGELKEKEVKKVDFSNVNGLWIPCNGSLSPWNTHLSSEEYEPDARGFEFDPASSARTWTESFANLYFGDKSKANPYFYGYIPEISVNRDGEAKAVKHYSVGRFSHELMKVMPDNKTAFFGDDGSNTTMFMYVANKEKDLSAGTLYAAKFHQTKVNDDKSGAGNLEWIKLGEASDKEIKKLIDKGIKFSDIFETSDVPKEGFKAIKQYSYGKVEYLKLKPGMEKAAAFLESRRYAGYLGGTTEFNKMEGITLNSKDKKVYVAIADQSSGMEKAAAGSEVPDDIQLPKLKAGAAYQLDLTAGQKDSTGQLINSNYVAATMNGLLAGEDLASADAYGNTANVNKIASPDNLSYSEAMRTLFIGEDSGQHTNNFVWAYNIDTKELSRVLSAPAGAESTGLFAADDRNGFSYIMSNFQHPGDEVDKKQFDPAVVNKEELLKAIDEQIGINKTGGIGYISGLPSFTKMPDFVAPTAPGVDKVTDKSTTVSGKAEASSTVKLYLNGKYQKSTTADKSGKYKFSISKQAAGTEIKVTATDTAGNVSSAKTVKVLDTTAPGKPSVNKVTYKTLYVTGKAEKGSTVYIYKEKTVLGKAAADAKGTYKVKIKSQKKGAALRIVAKDKAGNISQSTNVKVN</sequence>
<dbReference type="RefSeq" id="WP_101640400.1">
    <property type="nucleotide sequence ID" value="NZ_PGUY01000012.1"/>
</dbReference>
<feature type="domain" description="Bacterial Ig" evidence="2">
    <location>
        <begin position="725"/>
        <end position="803"/>
    </location>
</feature>
<dbReference type="EMBL" id="PGUY01000012">
    <property type="protein sequence ID" value="PLT31141.1"/>
    <property type="molecule type" value="Genomic_DNA"/>
</dbReference>
<dbReference type="Proteomes" id="UP000234748">
    <property type="component" value="Unassembled WGS sequence"/>
</dbReference>
<name>A0A2N5M9V2_9BACI</name>
<comment type="caution">
    <text evidence="3">The sequence shown here is derived from an EMBL/GenBank/DDBJ whole genome shotgun (WGS) entry which is preliminary data.</text>
</comment>
<evidence type="ECO:0000313" key="4">
    <source>
        <dbReference type="Proteomes" id="UP000234748"/>
    </source>
</evidence>
<feature type="signal peptide" evidence="1">
    <location>
        <begin position="1"/>
        <end position="24"/>
    </location>
</feature>
<feature type="domain" description="Bacterial Ig" evidence="2">
    <location>
        <begin position="642"/>
        <end position="722"/>
    </location>
</feature>
<reference evidence="3 4" key="1">
    <citation type="submission" date="2017-11" db="EMBL/GenBank/DDBJ databases">
        <title>Comparitive Functional Genomics of Dry Heat Resistant strains isolated from the Viking Spacecraft.</title>
        <authorList>
            <person name="Seuylemezian A."/>
            <person name="Cooper K."/>
            <person name="Vaishampayan P."/>
        </authorList>
    </citation>
    <scope>NUCLEOTIDE SEQUENCE [LARGE SCALE GENOMIC DNA]</scope>
    <source>
        <strain evidence="3 4">V1-29</strain>
    </source>
</reference>
<dbReference type="PANTHER" id="PTHR35399:SF2">
    <property type="entry name" value="DUF839 DOMAIN-CONTAINING PROTEIN"/>
    <property type="match status" value="1"/>
</dbReference>
<dbReference type="Gene3D" id="2.60.40.10">
    <property type="entry name" value="Immunoglobulins"/>
    <property type="match status" value="2"/>
</dbReference>
<gene>
    <name evidence="3" type="ORF">CUU66_04075</name>
</gene>
<dbReference type="Pfam" id="PF05787">
    <property type="entry name" value="PhoX"/>
    <property type="match status" value="1"/>
</dbReference>
<feature type="chain" id="PRO_5038508861" evidence="1">
    <location>
        <begin position="25"/>
        <end position="804"/>
    </location>
</feature>
<evidence type="ECO:0000313" key="3">
    <source>
        <dbReference type="EMBL" id="PLT31141.1"/>
    </source>
</evidence>
<accession>A0A2N5M9V2</accession>
<keyword evidence="4" id="KW-1185">Reference proteome</keyword>
<organism evidence="3 4">
    <name type="scientific">Peribacillus deserti</name>
    <dbReference type="NCBI Taxonomy" id="673318"/>
    <lineage>
        <taxon>Bacteria</taxon>
        <taxon>Bacillati</taxon>
        <taxon>Bacillota</taxon>
        <taxon>Bacilli</taxon>
        <taxon>Bacillales</taxon>
        <taxon>Bacillaceae</taxon>
        <taxon>Peribacillus</taxon>
    </lineage>
</organism>
<dbReference type="NCBIfam" id="NF033510">
    <property type="entry name" value="Ca_tandemer"/>
    <property type="match status" value="2"/>
</dbReference>
<evidence type="ECO:0000259" key="2">
    <source>
        <dbReference type="Pfam" id="PF17936"/>
    </source>
</evidence>
<proteinExistence type="predicted"/>
<protein>
    <submittedName>
        <fullName evidence="3">Alkaline phosphatase</fullName>
    </submittedName>
</protein>
<dbReference type="InterPro" id="IPR041498">
    <property type="entry name" value="Big_6"/>
</dbReference>
<dbReference type="PANTHER" id="PTHR35399">
    <property type="entry name" value="SLR8030 PROTEIN"/>
    <property type="match status" value="1"/>
</dbReference>
<evidence type="ECO:0000256" key="1">
    <source>
        <dbReference type="SAM" id="SignalP"/>
    </source>
</evidence>